<organism evidence="5 6">
    <name type="scientific">Pyrobaculum aerophilum</name>
    <dbReference type="NCBI Taxonomy" id="13773"/>
    <lineage>
        <taxon>Archaea</taxon>
        <taxon>Thermoproteota</taxon>
        <taxon>Thermoprotei</taxon>
        <taxon>Thermoproteales</taxon>
        <taxon>Thermoproteaceae</taxon>
        <taxon>Pyrobaculum</taxon>
    </lineage>
</organism>
<feature type="domain" description="ABC transporter" evidence="3">
    <location>
        <begin position="2"/>
        <end position="228"/>
    </location>
</feature>
<dbReference type="InterPro" id="IPR003593">
    <property type="entry name" value="AAA+_ATPase"/>
</dbReference>
<evidence type="ECO:0000256" key="1">
    <source>
        <dbReference type="ARBA" id="ARBA00022741"/>
    </source>
</evidence>
<gene>
    <name evidence="4" type="ORF">CGL51_07765</name>
    <name evidence="5" type="ORF">CGL52_07830</name>
</gene>
<evidence type="ECO:0000313" key="4">
    <source>
        <dbReference type="EMBL" id="RFA95317.1"/>
    </source>
</evidence>
<dbReference type="RefSeq" id="WP_116421306.1">
    <property type="nucleotide sequence ID" value="NZ_JAOAJA010000021.1"/>
</dbReference>
<dbReference type="PANTHER" id="PTHR43613:SF1">
    <property type="entry name" value="ABC TRANSPORTER, ATP-BINDING PROTEIN"/>
    <property type="match status" value="1"/>
</dbReference>
<dbReference type="InterPro" id="IPR017871">
    <property type="entry name" value="ABC_transporter-like_CS"/>
</dbReference>
<dbReference type="Proteomes" id="UP000256877">
    <property type="component" value="Unassembled WGS sequence"/>
</dbReference>
<proteinExistence type="predicted"/>
<name>A0A371R315_9CREN</name>
<evidence type="ECO:0000313" key="6">
    <source>
        <dbReference type="Proteomes" id="UP000256877"/>
    </source>
</evidence>
<dbReference type="SUPFAM" id="SSF52540">
    <property type="entry name" value="P-loop containing nucleoside triphosphate hydrolases"/>
    <property type="match status" value="1"/>
</dbReference>
<evidence type="ECO:0000313" key="5">
    <source>
        <dbReference type="EMBL" id="RFA98160.1"/>
    </source>
</evidence>
<keyword evidence="2 5" id="KW-0067">ATP-binding</keyword>
<reference evidence="6 7" key="1">
    <citation type="submission" date="2017-07" db="EMBL/GenBank/DDBJ databases">
        <title>Draft genome sequence of aerobic hyperthermophilic archaea, Pyrobaculum aerophilum YKB31 and YKB32.</title>
        <authorList>
            <person name="Mochizuki T."/>
            <person name="Berliner A.J."/>
            <person name="Yoshida-Takashima Y."/>
            <person name="Takaki Y."/>
            <person name="Nunoura T."/>
            <person name="Takai K."/>
        </authorList>
    </citation>
    <scope>NUCLEOTIDE SEQUENCE [LARGE SCALE GENOMIC DNA]</scope>
    <source>
        <strain evidence="4 7">YKB31</strain>
        <strain evidence="5 6">YKB32</strain>
    </source>
</reference>
<dbReference type="GO" id="GO:0016887">
    <property type="term" value="F:ATP hydrolysis activity"/>
    <property type="evidence" value="ECO:0007669"/>
    <property type="project" value="InterPro"/>
</dbReference>
<evidence type="ECO:0000259" key="3">
    <source>
        <dbReference type="PROSITE" id="PS50893"/>
    </source>
</evidence>
<dbReference type="AlphaFoldDB" id="A0A371R315"/>
<comment type="caution">
    <text evidence="5">The sequence shown here is derived from an EMBL/GenBank/DDBJ whole genome shotgun (WGS) entry which is preliminary data.</text>
</comment>
<evidence type="ECO:0000256" key="2">
    <source>
        <dbReference type="ARBA" id="ARBA00022840"/>
    </source>
</evidence>
<dbReference type="OrthoDB" id="87732at2157"/>
<dbReference type="PROSITE" id="PS00211">
    <property type="entry name" value="ABC_TRANSPORTER_1"/>
    <property type="match status" value="1"/>
</dbReference>
<accession>A0A371R315</accession>
<dbReference type="PROSITE" id="PS50893">
    <property type="entry name" value="ABC_TRANSPORTER_2"/>
    <property type="match status" value="1"/>
</dbReference>
<dbReference type="EMBL" id="NMUF01000020">
    <property type="protein sequence ID" value="RFA98160.1"/>
    <property type="molecule type" value="Genomic_DNA"/>
</dbReference>
<dbReference type="InterPro" id="IPR027417">
    <property type="entry name" value="P-loop_NTPase"/>
</dbReference>
<dbReference type="SMART" id="SM00382">
    <property type="entry name" value="AAA"/>
    <property type="match status" value="1"/>
</dbReference>
<evidence type="ECO:0000313" key="7">
    <source>
        <dbReference type="Proteomes" id="UP000257123"/>
    </source>
</evidence>
<dbReference type="Pfam" id="PF00005">
    <property type="entry name" value="ABC_tran"/>
    <property type="match status" value="1"/>
</dbReference>
<dbReference type="GO" id="GO:0005524">
    <property type="term" value="F:ATP binding"/>
    <property type="evidence" value="ECO:0007669"/>
    <property type="project" value="UniProtKB-KW"/>
</dbReference>
<dbReference type="Proteomes" id="UP000257123">
    <property type="component" value="Unassembled WGS sequence"/>
</dbReference>
<dbReference type="CDD" id="cd03230">
    <property type="entry name" value="ABC_DR_subfamily_A"/>
    <property type="match status" value="1"/>
</dbReference>
<dbReference type="EMBL" id="NMUE01000023">
    <property type="protein sequence ID" value="RFA95317.1"/>
    <property type="molecule type" value="Genomic_DNA"/>
</dbReference>
<keyword evidence="1" id="KW-0547">Nucleotide-binding</keyword>
<protein>
    <submittedName>
        <fullName evidence="5">Multidrug ABC transporter ATP-binding protein</fullName>
    </submittedName>
</protein>
<dbReference type="Gene3D" id="3.40.50.300">
    <property type="entry name" value="P-loop containing nucleotide triphosphate hydrolases"/>
    <property type="match status" value="1"/>
</dbReference>
<dbReference type="InterPro" id="IPR003439">
    <property type="entry name" value="ABC_transporter-like_ATP-bd"/>
</dbReference>
<dbReference type="PANTHER" id="PTHR43613">
    <property type="entry name" value="ABC TRANSPORTER, ATP-BINDING PROTEIN"/>
    <property type="match status" value="1"/>
</dbReference>
<sequence>MIRAVGLYKRFGGVEALRGVSLEVGVGVVAGLVGPNGAGKTTTLRILAGLLKPDGGYAEVLGVRTDSPKFREVKRWVAYLPEEVSPYDNLTGRAFIEFVHGLYGRGDLKEAIEISGLGPRVDDKIKTYSKGMKRRLVLAALLTVGARALLLDEPTAGIDVVHAVEIRRLIREYVKTRGASVVYSSHNMLEVESVSQYVYFINRGVVIDSGPPEKLKEKYAAGNLEEAFVKAVGGLKHQET</sequence>